<dbReference type="Gene3D" id="2.170.260.10">
    <property type="entry name" value="paz domain"/>
    <property type="match status" value="1"/>
</dbReference>
<dbReference type="EC" id="3.2.2.-" evidence="6"/>
<dbReference type="InterPro" id="IPR036085">
    <property type="entry name" value="PAZ_dom_sf"/>
</dbReference>
<comment type="catalytic activity">
    <reaction evidence="5 6">
        <text>queuosine 5'-phosphate + H2O = queuine + D-ribose 5-phosphate</text>
        <dbReference type="Rhea" id="RHEA:75387"/>
        <dbReference type="ChEBI" id="CHEBI:15377"/>
        <dbReference type="ChEBI" id="CHEBI:17433"/>
        <dbReference type="ChEBI" id="CHEBI:78346"/>
        <dbReference type="ChEBI" id="CHEBI:194371"/>
    </reaction>
    <physiologicalReaction direction="left-to-right" evidence="5 6">
        <dbReference type="Rhea" id="RHEA:75388"/>
    </physiologicalReaction>
</comment>
<reference evidence="9 10" key="1">
    <citation type="journal article" date="2018" name="Cell">
        <title>The Chara Genome: Secondary Complexity and Implications for Plant Terrestrialization.</title>
        <authorList>
            <person name="Nishiyama T."/>
            <person name="Sakayama H."/>
            <person name="Vries J.D."/>
            <person name="Buschmann H."/>
            <person name="Saint-Marcoux D."/>
            <person name="Ullrich K.K."/>
            <person name="Haas F.B."/>
            <person name="Vanderstraeten L."/>
            <person name="Becker D."/>
            <person name="Lang D."/>
            <person name="Vosolsobe S."/>
            <person name="Rombauts S."/>
            <person name="Wilhelmsson P.K.I."/>
            <person name="Janitza P."/>
            <person name="Kern R."/>
            <person name="Heyl A."/>
            <person name="Rumpler F."/>
            <person name="Villalobos L.I.A.C."/>
            <person name="Clay J.M."/>
            <person name="Skokan R."/>
            <person name="Toyoda A."/>
            <person name="Suzuki Y."/>
            <person name="Kagoshima H."/>
            <person name="Schijlen E."/>
            <person name="Tajeshwar N."/>
            <person name="Catarino B."/>
            <person name="Hetherington A.J."/>
            <person name="Saltykova A."/>
            <person name="Bonnot C."/>
            <person name="Breuninger H."/>
            <person name="Symeonidi A."/>
            <person name="Radhakrishnan G.V."/>
            <person name="Van Nieuwerburgh F."/>
            <person name="Deforce D."/>
            <person name="Chang C."/>
            <person name="Karol K.G."/>
            <person name="Hedrich R."/>
            <person name="Ulvskov P."/>
            <person name="Glockner G."/>
            <person name="Delwiche C.F."/>
            <person name="Petrasek J."/>
            <person name="Van de Peer Y."/>
            <person name="Friml J."/>
            <person name="Beilby M."/>
            <person name="Dolan L."/>
            <person name="Kohara Y."/>
            <person name="Sugano S."/>
            <person name="Fujiyama A."/>
            <person name="Delaux P.-M."/>
            <person name="Quint M."/>
            <person name="TheiBen G."/>
            <person name="Hagemann M."/>
            <person name="Harholt J."/>
            <person name="Dunand C."/>
            <person name="Zachgo S."/>
            <person name="Langdale J."/>
            <person name="Maumus F."/>
            <person name="Straeten D.V.D."/>
            <person name="Gould S.B."/>
            <person name="Rensing S.A."/>
        </authorList>
    </citation>
    <scope>NUCLEOTIDE SEQUENCE [LARGE SCALE GENOMIC DNA]</scope>
    <source>
        <strain evidence="9 10">S276</strain>
    </source>
</reference>
<comment type="caution">
    <text evidence="9">The sequence shown here is derived from an EMBL/GenBank/DDBJ whole genome shotgun (WGS) entry which is preliminary data.</text>
</comment>
<dbReference type="Pfam" id="PF02170">
    <property type="entry name" value="PAZ"/>
    <property type="match status" value="1"/>
</dbReference>
<dbReference type="PANTHER" id="PTHR21314:SF0">
    <property type="entry name" value="QUEUOSINE 5'-PHOSPHATE N-GLYCOSYLASE_HYDROLASE"/>
    <property type="match status" value="1"/>
</dbReference>
<name>A0A388LB79_CHABU</name>
<evidence type="ECO:0000256" key="6">
    <source>
        <dbReference type="RuleBase" id="RU365002"/>
    </source>
</evidence>
<evidence type="ECO:0000256" key="2">
    <source>
        <dbReference type="ARBA" id="ARBA00035119"/>
    </source>
</evidence>
<evidence type="ECO:0000313" key="10">
    <source>
        <dbReference type="Proteomes" id="UP000265515"/>
    </source>
</evidence>
<dbReference type="PROSITE" id="PS50821">
    <property type="entry name" value="PAZ"/>
    <property type="match status" value="1"/>
</dbReference>
<feature type="region of interest" description="Disordered" evidence="7">
    <location>
        <begin position="151"/>
        <end position="195"/>
    </location>
</feature>
<comment type="similarity">
    <text evidence="2 6">Belongs to the QNG1 protein family.</text>
</comment>
<dbReference type="Gramene" id="GBG79569">
    <property type="protein sequence ID" value="GBG79569"/>
    <property type="gene ID" value="CBR_g29716"/>
</dbReference>
<organism evidence="9 10">
    <name type="scientific">Chara braunii</name>
    <name type="common">Braun's stonewort</name>
    <dbReference type="NCBI Taxonomy" id="69332"/>
    <lineage>
        <taxon>Eukaryota</taxon>
        <taxon>Viridiplantae</taxon>
        <taxon>Streptophyta</taxon>
        <taxon>Charophyceae</taxon>
        <taxon>Charales</taxon>
        <taxon>Characeae</taxon>
        <taxon>Chara</taxon>
    </lineage>
</organism>
<evidence type="ECO:0000256" key="4">
    <source>
        <dbReference type="ARBA" id="ARBA00035393"/>
    </source>
</evidence>
<dbReference type="EMBL" id="BFEA01000322">
    <property type="protein sequence ID" value="GBG79569.1"/>
    <property type="molecule type" value="Genomic_DNA"/>
</dbReference>
<dbReference type="SUPFAM" id="SSF101690">
    <property type="entry name" value="PAZ domain"/>
    <property type="match status" value="1"/>
</dbReference>
<gene>
    <name evidence="9" type="ORF">CBR_g29716</name>
</gene>
<evidence type="ECO:0000259" key="8">
    <source>
        <dbReference type="PROSITE" id="PS50821"/>
    </source>
</evidence>
<dbReference type="STRING" id="69332.A0A388LB79"/>
<dbReference type="CDD" id="cd02846">
    <property type="entry name" value="PAZ_argonaute_like"/>
    <property type="match status" value="1"/>
</dbReference>
<proteinExistence type="inferred from homology"/>
<sequence>MNVTEYYQERHNLRLMGHALPCVDVGKRGRPTYIPIELCSILPMQPFKGKLAPDQVSSQITFTCLFPPQRREKTQEANIVGKREGDTWRAVSCSAMAEERGRRHEGGSSVVDINGENWREMCDQRSEDRGEVGGGCIEENGGRSCCQPTRGRPTANGGVAREENGGRSCCQSTRGKPTANGGVAPFLPQRSGVPRRQPFADVDPLRYVRETTQWVVDRSRHVSIDDNALVAVAEQLAGSWKQVQWNWEDIHFQDAGALTVQYIFVVDVLNFCFWPDPDLTYEHLAQSLKMAVLRDPHALDAERPAACDVKT</sequence>
<evidence type="ECO:0000256" key="3">
    <source>
        <dbReference type="ARBA" id="ARBA00035306"/>
    </source>
</evidence>
<dbReference type="GO" id="GO:0006400">
    <property type="term" value="P:tRNA modification"/>
    <property type="evidence" value="ECO:0007669"/>
    <property type="project" value="TreeGrafter"/>
</dbReference>
<dbReference type="AlphaFoldDB" id="A0A388LB79"/>
<keyword evidence="1 6" id="KW-0378">Hydrolase</keyword>
<dbReference type="Pfam" id="PF10343">
    <property type="entry name" value="Q_salvage"/>
    <property type="match status" value="1"/>
</dbReference>
<dbReference type="PANTHER" id="PTHR21314">
    <property type="entry name" value="QUEUOSINE 5'-PHOSPHATE N-GLYCOSYLASE_HYDROLASE-RELATED"/>
    <property type="match status" value="1"/>
</dbReference>
<dbReference type="Proteomes" id="UP000265515">
    <property type="component" value="Unassembled WGS sequence"/>
</dbReference>
<evidence type="ECO:0000256" key="1">
    <source>
        <dbReference type="ARBA" id="ARBA00022801"/>
    </source>
</evidence>
<keyword evidence="10" id="KW-1185">Reference proteome</keyword>
<evidence type="ECO:0000313" key="9">
    <source>
        <dbReference type="EMBL" id="GBG79569.1"/>
    </source>
</evidence>
<dbReference type="GO" id="GO:0003723">
    <property type="term" value="F:RNA binding"/>
    <property type="evidence" value="ECO:0007669"/>
    <property type="project" value="InterPro"/>
</dbReference>
<dbReference type="InterPro" id="IPR003100">
    <property type="entry name" value="PAZ_dom"/>
</dbReference>
<dbReference type="InterPro" id="IPR019438">
    <property type="entry name" value="Q_salvage"/>
</dbReference>
<accession>A0A388LB79</accession>
<evidence type="ECO:0000256" key="5">
    <source>
        <dbReference type="ARBA" id="ARBA00048204"/>
    </source>
</evidence>
<feature type="domain" description="PAZ" evidence="8">
    <location>
        <begin position="1"/>
        <end position="43"/>
    </location>
</feature>
<protein>
    <recommendedName>
        <fullName evidence="3 6">Queuosine 5'-phosphate N-glycosylase/hydrolase</fullName>
        <ecNumber evidence="6">3.2.2.-</ecNumber>
    </recommendedName>
    <alternativeName>
        <fullName evidence="4 6">Queuosine-nucleotide N-glycosylase/hydrolase</fullName>
    </alternativeName>
</protein>
<dbReference type="OrthoDB" id="416777at2759"/>
<dbReference type="GO" id="GO:0016787">
    <property type="term" value="F:hydrolase activity"/>
    <property type="evidence" value="ECO:0007669"/>
    <property type="project" value="UniProtKB-KW"/>
</dbReference>
<comment type="function">
    <text evidence="6">Catalyzes the hydrolysis of queuosine 5'-phosphate, releasing the nucleobase queuine (q). Is required for salvage of queuine from exogenous queuosine (Q) that is imported and then converted to queuosine 5'-phosphate intracellularly.</text>
</comment>
<evidence type="ECO:0000256" key="7">
    <source>
        <dbReference type="SAM" id="MobiDB-lite"/>
    </source>
</evidence>